<gene>
    <name evidence="4" type="ORF">F130042H8_31970</name>
</gene>
<proteinExistence type="predicted"/>
<dbReference type="InterPro" id="IPR053943">
    <property type="entry name" value="RlmKL-like_Mtase_CS"/>
</dbReference>
<dbReference type="SUPFAM" id="SSF53335">
    <property type="entry name" value="S-adenosyl-L-methionine-dependent methyltransferases"/>
    <property type="match status" value="1"/>
</dbReference>
<dbReference type="Proteomes" id="UP001600894">
    <property type="component" value="Unassembled WGS sequence"/>
</dbReference>
<dbReference type="GO" id="GO:0032259">
    <property type="term" value="P:methylation"/>
    <property type="evidence" value="ECO:0007669"/>
    <property type="project" value="UniProtKB-KW"/>
</dbReference>
<evidence type="ECO:0000259" key="3">
    <source>
        <dbReference type="SMART" id="SM00981"/>
    </source>
</evidence>
<sequence>MKQTYELIAPCHFGLEAVLKKEILDLGYEITSVEDGRVTFIGDDEAICRANVFLRTAERILLKAGSFKAETFEELFQGTRGIAWEELIPEDGKFWVAKASSIKSRLFSPSDIQSIMKKAMVERMKSHYKVTWFPENGASFPLRVFLYKDIVTIGIDTSGDSLHKRGYRTLTSKAPITETLAAALILLTPWNRDRILVDPFCGSGTFPIEAAMIAANMAPGMNRSFLAEDWKNIIRRKCWYEAMDEANDLLDDHVQADIQGYDIDGDIVKAARANAQSAGVDHMIHFQQRPVSALSHPKKYGFIISNPPYGERIEEKKNLPALYREIGERYAALDAWSMYLITSYEDTEKCIGRKADKNRKIYNGMLKTYFYQFMGPKPPRRSQEKRIEKQG</sequence>
<evidence type="ECO:0000313" key="4">
    <source>
        <dbReference type="EMBL" id="GAA6270137.1"/>
    </source>
</evidence>
<evidence type="ECO:0000313" key="5">
    <source>
        <dbReference type="Proteomes" id="UP001600894"/>
    </source>
</evidence>
<name>A0ABQ0B1H3_9FIRM</name>
<dbReference type="Pfam" id="PF01170">
    <property type="entry name" value="UPF0020"/>
    <property type="match status" value="1"/>
</dbReference>
<dbReference type="SMART" id="SM00981">
    <property type="entry name" value="THUMP"/>
    <property type="match status" value="1"/>
</dbReference>
<dbReference type="PROSITE" id="PS01261">
    <property type="entry name" value="UPF0020"/>
    <property type="match status" value="1"/>
</dbReference>
<dbReference type="PANTHER" id="PTHR47313">
    <property type="entry name" value="RIBOSOMAL RNA LARGE SUBUNIT METHYLTRANSFERASE K/L"/>
    <property type="match status" value="1"/>
</dbReference>
<dbReference type="Pfam" id="PF02926">
    <property type="entry name" value="THUMP"/>
    <property type="match status" value="1"/>
</dbReference>
<dbReference type="PROSITE" id="PS00092">
    <property type="entry name" value="N6_MTASE"/>
    <property type="match status" value="1"/>
</dbReference>
<dbReference type="RefSeq" id="WP_390470797.1">
    <property type="nucleotide sequence ID" value="NZ_BAABXL010000001.1"/>
</dbReference>
<dbReference type="Gene3D" id="3.30.2130.30">
    <property type="match status" value="1"/>
</dbReference>
<dbReference type="EMBL" id="BAABXL010000001">
    <property type="protein sequence ID" value="GAA6270137.1"/>
    <property type="molecule type" value="Genomic_DNA"/>
</dbReference>
<accession>A0ABQ0B1H3</accession>
<dbReference type="GO" id="GO:0008168">
    <property type="term" value="F:methyltransferase activity"/>
    <property type="evidence" value="ECO:0007669"/>
    <property type="project" value="UniProtKB-KW"/>
</dbReference>
<dbReference type="InterPro" id="IPR029063">
    <property type="entry name" value="SAM-dependent_MTases_sf"/>
</dbReference>
<protein>
    <submittedName>
        <fullName evidence="4">Class I SAM-dependent RNA methyltransferase</fullName>
    </submittedName>
</protein>
<feature type="domain" description="THUMP" evidence="3">
    <location>
        <begin position="59"/>
        <end position="157"/>
    </location>
</feature>
<reference evidence="4 5" key="1">
    <citation type="submission" date="2024-04" db="EMBL/GenBank/DDBJ databases">
        <title>Defined microbial consortia suppress multidrug-resistant proinflammatory Enterobacteriaceae via ecological control.</title>
        <authorList>
            <person name="Furuichi M."/>
            <person name="Kawaguchi T."/>
            <person name="Pust M."/>
            <person name="Yasuma K."/>
            <person name="Plichta D."/>
            <person name="Hasegawa N."/>
            <person name="Ohya T."/>
            <person name="Bhattarai S."/>
            <person name="Sasajima S."/>
            <person name="Aoto Y."/>
            <person name="Tuganbaev T."/>
            <person name="Yaginuma M."/>
            <person name="Ueda M."/>
            <person name="Okahashi N."/>
            <person name="Amafuji K."/>
            <person name="Kiridooshi Y."/>
            <person name="Sugita K."/>
            <person name="Strazar M."/>
            <person name="Skelly A."/>
            <person name="Suda W."/>
            <person name="Hattori M."/>
            <person name="Nakamoto N."/>
            <person name="Caballero S."/>
            <person name="Norman J."/>
            <person name="Olle B."/>
            <person name="Tanoue T."/>
            <person name="Arita M."/>
            <person name="Bucci V."/>
            <person name="Atarashi K."/>
            <person name="Xavier R."/>
            <person name="Honda K."/>
        </authorList>
    </citation>
    <scope>NUCLEOTIDE SEQUENCE [LARGE SCALE GENOMIC DNA]</scope>
    <source>
        <strain evidence="5">f13</strain>
    </source>
</reference>
<keyword evidence="2" id="KW-0808">Transferase</keyword>
<dbReference type="Gene3D" id="3.40.50.150">
    <property type="entry name" value="Vaccinia Virus protein VP39"/>
    <property type="match status" value="1"/>
</dbReference>
<comment type="caution">
    <text evidence="4">The sequence shown here is derived from an EMBL/GenBank/DDBJ whole genome shotgun (WGS) entry which is preliminary data.</text>
</comment>
<dbReference type="PANTHER" id="PTHR47313:SF1">
    <property type="entry name" value="RIBOSOMAL RNA LARGE SUBUNIT METHYLTRANSFERASE K_L"/>
    <property type="match status" value="1"/>
</dbReference>
<dbReference type="Pfam" id="PF22020">
    <property type="entry name" value="RlmL_1st"/>
    <property type="match status" value="1"/>
</dbReference>
<evidence type="ECO:0000256" key="1">
    <source>
        <dbReference type="ARBA" id="ARBA00022603"/>
    </source>
</evidence>
<dbReference type="InterPro" id="IPR000241">
    <property type="entry name" value="RlmKL-like_Mtase"/>
</dbReference>
<dbReference type="InterPro" id="IPR054170">
    <property type="entry name" value="RlmL_1st"/>
</dbReference>
<dbReference type="InterPro" id="IPR004114">
    <property type="entry name" value="THUMP_dom"/>
</dbReference>
<dbReference type="InterPro" id="IPR002052">
    <property type="entry name" value="DNA_methylase_N6_adenine_CS"/>
</dbReference>
<keyword evidence="5" id="KW-1185">Reference proteome</keyword>
<keyword evidence="1 4" id="KW-0489">Methyltransferase</keyword>
<dbReference type="CDD" id="cd11715">
    <property type="entry name" value="THUMP_AdoMetMT"/>
    <property type="match status" value="1"/>
</dbReference>
<evidence type="ECO:0000256" key="2">
    <source>
        <dbReference type="ARBA" id="ARBA00022679"/>
    </source>
</evidence>
<organism evidence="4 5">
    <name type="scientific">Enterocloster alcoholdehydrogenati</name>
    <dbReference type="NCBI Taxonomy" id="2547410"/>
    <lineage>
        <taxon>Bacteria</taxon>
        <taxon>Bacillati</taxon>
        <taxon>Bacillota</taxon>
        <taxon>Clostridia</taxon>
        <taxon>Lachnospirales</taxon>
        <taxon>Lachnospiraceae</taxon>
        <taxon>Enterocloster</taxon>
    </lineage>
</organism>